<evidence type="ECO:0000313" key="2">
    <source>
        <dbReference type="EMBL" id="CTR10384.1"/>
    </source>
</evidence>
<dbReference type="AlphaFoldDB" id="A0A0K3CL62"/>
<proteinExistence type="predicted"/>
<dbReference type="Proteomes" id="UP000199069">
    <property type="component" value="Unassembled WGS sequence"/>
</dbReference>
<evidence type="ECO:0000313" key="3">
    <source>
        <dbReference type="Proteomes" id="UP000199069"/>
    </source>
</evidence>
<keyword evidence="3" id="KW-1185">Reference proteome</keyword>
<organism evidence="2 3">
    <name type="scientific">Rhodotorula toruloides</name>
    <name type="common">Yeast</name>
    <name type="synonym">Rhodosporidium toruloides</name>
    <dbReference type="NCBI Taxonomy" id="5286"/>
    <lineage>
        <taxon>Eukaryota</taxon>
        <taxon>Fungi</taxon>
        <taxon>Dikarya</taxon>
        <taxon>Basidiomycota</taxon>
        <taxon>Pucciniomycotina</taxon>
        <taxon>Microbotryomycetes</taxon>
        <taxon>Sporidiobolales</taxon>
        <taxon>Sporidiobolaceae</taxon>
        <taxon>Rhodotorula</taxon>
    </lineage>
</organism>
<name>A0A0K3CL62_RHOTO</name>
<sequence>MGPDADPAEQSAANGQTHAHLTLLLNRTDTSCGTANDGAPPAYSPPPHANGSSSQPNQQQQVALVDFAEYHVYKDGRMWGKDDIITGPDKQVMLYYLHFPVKFFSARWDLSLRRGGPDGQEVCRLVKGGSFSSSFEIIWPAGFSTNCIRQGTFNMRYEFVDTTTGEWYTWKQDSWLTSLYDWSLWKKSEADAKVPKERRTLVAHWRTPSFSISKDGTLQINPACFTSSSSMEGPADRFGGTQNYAHLTELILATALGVEGALSPSTFLATRSACGVLC</sequence>
<evidence type="ECO:0000256" key="1">
    <source>
        <dbReference type="SAM" id="MobiDB-lite"/>
    </source>
</evidence>
<accession>A0A0K3CL62</accession>
<reference evidence="2 3" key="1">
    <citation type="submission" date="2015-07" db="EMBL/GenBank/DDBJ databases">
        <authorList>
            <person name="Cajimat M.N.B."/>
            <person name="Milazzo M.L."/>
            <person name="Fulhorst C.F."/>
        </authorList>
    </citation>
    <scope>NUCLEOTIDE SEQUENCE [LARGE SCALE GENOMIC DNA]</scope>
    <source>
        <strain evidence="2">Single colony</strain>
    </source>
</reference>
<protein>
    <submittedName>
        <fullName evidence="2">Uncharacterized protein</fullName>
    </submittedName>
</protein>
<dbReference type="STRING" id="5286.A0A0K3CL62"/>
<gene>
    <name evidence="2" type="primary">FGENESH: predicted gene_13.75</name>
    <name evidence="2" type="ORF">BN2166_0062450</name>
</gene>
<dbReference type="EMBL" id="CWKI01000013">
    <property type="protein sequence ID" value="CTR10384.1"/>
    <property type="molecule type" value="Genomic_DNA"/>
</dbReference>
<feature type="region of interest" description="Disordered" evidence="1">
    <location>
        <begin position="29"/>
        <end position="60"/>
    </location>
</feature>
<dbReference type="OMA" id="ITGPDKQ"/>